<keyword evidence="3" id="KW-1185">Reference proteome</keyword>
<proteinExistence type="predicted"/>
<dbReference type="InterPro" id="IPR018222">
    <property type="entry name" value="Nuclear_transport_factor_2_euk"/>
</dbReference>
<dbReference type="GO" id="GO:0006913">
    <property type="term" value="P:nucleocytoplasmic transport"/>
    <property type="evidence" value="ECO:0007669"/>
    <property type="project" value="InterPro"/>
</dbReference>
<dbReference type="GeneID" id="69033143"/>
<dbReference type="VEuPathDB" id="FungiDB:I7I50_01865"/>
<dbReference type="PROSITE" id="PS50177">
    <property type="entry name" value="NTF2_DOMAIN"/>
    <property type="match status" value="1"/>
</dbReference>
<organism evidence="2 3">
    <name type="scientific">Ajellomyces capsulatus (strain G186AR / H82 / ATCC MYA-2454 / RMSCC 2432)</name>
    <name type="common">Darling's disease fungus</name>
    <name type="synonym">Histoplasma capsulatum</name>
    <dbReference type="NCBI Taxonomy" id="447093"/>
    <lineage>
        <taxon>Eukaryota</taxon>
        <taxon>Fungi</taxon>
        <taxon>Dikarya</taxon>
        <taxon>Ascomycota</taxon>
        <taxon>Pezizomycotina</taxon>
        <taxon>Eurotiomycetes</taxon>
        <taxon>Eurotiomycetidae</taxon>
        <taxon>Onygenales</taxon>
        <taxon>Ajellomycetaceae</taxon>
        <taxon>Histoplasma</taxon>
    </lineage>
</organism>
<dbReference type="Pfam" id="PF02136">
    <property type="entry name" value="NTF2"/>
    <property type="match status" value="1"/>
</dbReference>
<evidence type="ECO:0000313" key="3">
    <source>
        <dbReference type="Proteomes" id="UP000001631"/>
    </source>
</evidence>
<dbReference type="STRING" id="447093.C0NAI0"/>
<dbReference type="InParanoid" id="C0NAI0"/>
<sequence length="332" mass="35263">MAQAAEDAIKISIEGTSLTIPPTPLSKDKESKNQRINVAHLPASDPLEKNTAATAFVQSFYPALQSARDTIASFYAPTPVLSKLLFNGNIVADGPSVQEIFTNQMPPTRYDIQSYDCQIINTNYPALPASSSSAVTAASAARNMSILVLVNGSVRFGVEVEPGDSTNRRFSETFVLVPNAAAAAAAAATGGAPKEREQEKRWLIQSQNFRLVGSSLDAVELGRRPRCAKENWIRLIWGQWRAEMIAEIGSVHTELSHRLSSSVVQSSGSWGDGLAKGDNTVKLPGIKKRKNNILPAGSGSAGNISPPQMLHTAAAVTMPANPANTVSQAAVG</sequence>
<dbReference type="Proteomes" id="UP000001631">
    <property type="component" value="Unassembled WGS sequence"/>
</dbReference>
<reference evidence="2" key="1">
    <citation type="submission" date="2009-02" db="EMBL/GenBank/DDBJ databases">
        <title>The Genome Sequence of Ajellomyces capsulatus strain G186AR.</title>
        <authorList>
            <consortium name="The Broad Institute Genome Sequencing Platform"/>
            <person name="Champion M."/>
            <person name="Cuomo C."/>
            <person name="Ma L.-J."/>
            <person name="Henn M.R."/>
            <person name="Sil A."/>
            <person name="Goldman B."/>
            <person name="Young S.K."/>
            <person name="Kodira C.D."/>
            <person name="Zeng Q."/>
            <person name="Koehrsen M."/>
            <person name="Alvarado L."/>
            <person name="Berlin A."/>
            <person name="Borenstein D."/>
            <person name="Chen Z."/>
            <person name="Engels R."/>
            <person name="Freedman E."/>
            <person name="Gellesch M."/>
            <person name="Goldberg J."/>
            <person name="Griggs A."/>
            <person name="Gujja S."/>
            <person name="Heiman D."/>
            <person name="Hepburn T."/>
            <person name="Howarth C."/>
            <person name="Jen D."/>
            <person name="Larson L."/>
            <person name="Lewis B."/>
            <person name="Mehta T."/>
            <person name="Park D."/>
            <person name="Pearson M."/>
            <person name="Roberts A."/>
            <person name="Saif S."/>
            <person name="Shea T."/>
            <person name="Shenoy N."/>
            <person name="Sisk P."/>
            <person name="Stolte C."/>
            <person name="Sykes S."/>
            <person name="Walk T."/>
            <person name="White J."/>
            <person name="Yandava C."/>
            <person name="Klein B."/>
            <person name="McEwen J.G."/>
            <person name="Puccia R."/>
            <person name="Goldman G.H."/>
            <person name="Felipe M.S."/>
            <person name="Nino-Vega G."/>
            <person name="San-Blas G."/>
            <person name="Taylor J."/>
            <person name="Mendoza L."/>
            <person name="Galagan J."/>
            <person name="Nusbaum C."/>
            <person name="Birren B."/>
        </authorList>
    </citation>
    <scope>NUCLEOTIDE SEQUENCE</scope>
    <source>
        <strain evidence="2">G186AR</strain>
    </source>
</reference>
<name>C0NAI0_AJECG</name>
<evidence type="ECO:0000259" key="1">
    <source>
        <dbReference type="PROSITE" id="PS50177"/>
    </source>
</evidence>
<dbReference type="InterPro" id="IPR002075">
    <property type="entry name" value="NTF2_dom"/>
</dbReference>
<dbReference type="InterPro" id="IPR032710">
    <property type="entry name" value="NTF2-like_dom_sf"/>
</dbReference>
<dbReference type="PANTHER" id="PTHR12612">
    <property type="entry name" value="NUCLEAR TRANSPORT FACTOR 2"/>
    <property type="match status" value="1"/>
</dbReference>
<accession>C0NAI0</accession>
<dbReference type="AlphaFoldDB" id="C0NAI0"/>
<evidence type="ECO:0000313" key="2">
    <source>
        <dbReference type="EMBL" id="EEH10671.1"/>
    </source>
</evidence>
<dbReference type="InterPro" id="IPR045875">
    <property type="entry name" value="NTF2"/>
</dbReference>
<dbReference type="SUPFAM" id="SSF54427">
    <property type="entry name" value="NTF2-like"/>
    <property type="match status" value="1"/>
</dbReference>
<dbReference type="Gene3D" id="3.10.450.50">
    <property type="match status" value="1"/>
</dbReference>
<feature type="domain" description="NTF2" evidence="1">
    <location>
        <begin position="52"/>
        <end position="211"/>
    </location>
</feature>
<protein>
    <submittedName>
        <fullName evidence="2">Nuclear transport factor 2 domain-containing protein</fullName>
    </submittedName>
</protein>
<dbReference type="EMBL" id="GG663363">
    <property type="protein sequence ID" value="EEH10671.1"/>
    <property type="molecule type" value="Genomic_DNA"/>
</dbReference>
<dbReference type="RefSeq" id="XP_045291151.1">
    <property type="nucleotide sequence ID" value="XM_045427176.1"/>
</dbReference>
<dbReference type="HOGENOM" id="CLU_836693_0_0_1"/>
<gene>
    <name evidence="2" type="ORF">HCBG_00126</name>
</gene>